<evidence type="ECO:0000313" key="3">
    <source>
        <dbReference type="Proteomes" id="UP000076967"/>
    </source>
</evidence>
<keyword evidence="1" id="KW-0812">Transmembrane</keyword>
<dbReference type="EMBL" id="LVJH01000017">
    <property type="protein sequence ID" value="OAB42849.1"/>
    <property type="molecule type" value="Genomic_DNA"/>
</dbReference>
<dbReference type="OrthoDB" id="2634693at2"/>
<evidence type="ECO:0000256" key="1">
    <source>
        <dbReference type="SAM" id="Phobius"/>
    </source>
</evidence>
<keyword evidence="3" id="KW-1185">Reference proteome</keyword>
<name>A0A168L3R2_9BACL</name>
<sequence>MISLSLIFASLIVLILLLDWKVLRTLPPSNRWIACSLFVLSLGIFMYNLKFDRNISPTVWVGQIIKKWVPFD</sequence>
<gene>
    <name evidence="2" type="ORF">PGLA_10330</name>
</gene>
<feature type="transmembrane region" description="Helical" evidence="1">
    <location>
        <begin position="29"/>
        <end position="49"/>
    </location>
</feature>
<dbReference type="STRING" id="494026.PGLA_10330"/>
<evidence type="ECO:0000313" key="2">
    <source>
        <dbReference type="EMBL" id="OAB42849.1"/>
    </source>
</evidence>
<proteinExistence type="predicted"/>
<comment type="caution">
    <text evidence="2">The sequence shown here is derived from an EMBL/GenBank/DDBJ whole genome shotgun (WGS) entry which is preliminary data.</text>
</comment>
<protein>
    <submittedName>
        <fullName evidence="2">Uncharacterized protein</fullName>
    </submittedName>
</protein>
<keyword evidence="1" id="KW-0472">Membrane</keyword>
<dbReference type="Proteomes" id="UP000076967">
    <property type="component" value="Unassembled WGS sequence"/>
</dbReference>
<organism evidence="2 3">
    <name type="scientific">Paenibacillus glacialis</name>
    <dbReference type="NCBI Taxonomy" id="494026"/>
    <lineage>
        <taxon>Bacteria</taxon>
        <taxon>Bacillati</taxon>
        <taxon>Bacillota</taxon>
        <taxon>Bacilli</taxon>
        <taxon>Bacillales</taxon>
        <taxon>Paenibacillaceae</taxon>
        <taxon>Paenibacillus</taxon>
    </lineage>
</organism>
<keyword evidence="1" id="KW-1133">Transmembrane helix</keyword>
<reference evidence="2 3" key="1">
    <citation type="submission" date="2016-03" db="EMBL/GenBank/DDBJ databases">
        <title>Draft genome sequence of Paenibacillus glacialis DSM 22343.</title>
        <authorList>
            <person name="Shin S.-K."/>
            <person name="Yi H."/>
        </authorList>
    </citation>
    <scope>NUCLEOTIDE SEQUENCE [LARGE SCALE GENOMIC DNA]</scope>
    <source>
        <strain evidence="2 3">DSM 22343</strain>
    </source>
</reference>
<dbReference type="RefSeq" id="WP_068532236.1">
    <property type="nucleotide sequence ID" value="NZ_LVJH01000017.1"/>
</dbReference>
<dbReference type="AlphaFoldDB" id="A0A168L3R2"/>
<accession>A0A168L3R2</accession>